<accession>A0ABS4GTC0</accession>
<name>A0ABS4GTC0_9BACL</name>
<sequence>MAAGVLLALNKAESIDKAEAMILKIRPKAKISQELKEDLQRIFPDK</sequence>
<comment type="caution">
    <text evidence="1">The sequence shown here is derived from an EMBL/GenBank/DDBJ whole genome shotgun (WGS) entry which is preliminary data.</text>
</comment>
<gene>
    <name evidence="1" type="ORF">J2Z37_003385</name>
</gene>
<dbReference type="RefSeq" id="WP_209811392.1">
    <property type="nucleotide sequence ID" value="NZ_JAGGKT010000011.1"/>
</dbReference>
<proteinExistence type="predicted"/>
<protein>
    <submittedName>
        <fullName evidence="1">Uncharacterized protein</fullName>
    </submittedName>
</protein>
<reference evidence="1 2" key="1">
    <citation type="submission" date="2021-03" db="EMBL/GenBank/DDBJ databases">
        <title>Genomic Encyclopedia of Type Strains, Phase IV (KMG-IV): sequencing the most valuable type-strain genomes for metagenomic binning, comparative biology and taxonomic classification.</title>
        <authorList>
            <person name="Goeker M."/>
        </authorList>
    </citation>
    <scope>NUCLEOTIDE SEQUENCE [LARGE SCALE GENOMIC DNA]</scope>
    <source>
        <strain evidence="1 2">DSM 24738</strain>
    </source>
</reference>
<dbReference type="Proteomes" id="UP001519343">
    <property type="component" value="Unassembled WGS sequence"/>
</dbReference>
<evidence type="ECO:0000313" key="1">
    <source>
        <dbReference type="EMBL" id="MBP1933372.1"/>
    </source>
</evidence>
<evidence type="ECO:0000313" key="2">
    <source>
        <dbReference type="Proteomes" id="UP001519343"/>
    </source>
</evidence>
<organism evidence="1 2">
    <name type="scientific">Ammoniphilus resinae</name>
    <dbReference type="NCBI Taxonomy" id="861532"/>
    <lineage>
        <taxon>Bacteria</taxon>
        <taxon>Bacillati</taxon>
        <taxon>Bacillota</taxon>
        <taxon>Bacilli</taxon>
        <taxon>Bacillales</taxon>
        <taxon>Paenibacillaceae</taxon>
        <taxon>Aneurinibacillus group</taxon>
        <taxon>Ammoniphilus</taxon>
    </lineage>
</organism>
<keyword evidence="2" id="KW-1185">Reference proteome</keyword>
<dbReference type="EMBL" id="JAGGKT010000011">
    <property type="protein sequence ID" value="MBP1933372.1"/>
    <property type="molecule type" value="Genomic_DNA"/>
</dbReference>